<gene>
    <name evidence="2" type="ORF">BEMITA_LOCUS12097</name>
</gene>
<dbReference type="GO" id="GO:0046983">
    <property type="term" value="F:protein dimerization activity"/>
    <property type="evidence" value="ECO:0007669"/>
    <property type="project" value="InterPro"/>
</dbReference>
<dbReference type="InterPro" id="IPR012337">
    <property type="entry name" value="RNaseH-like_sf"/>
</dbReference>
<feature type="domain" description="HAT C-terminal dimerisation" evidence="1">
    <location>
        <begin position="373"/>
        <end position="431"/>
    </location>
</feature>
<dbReference type="PANTHER" id="PTHR45749">
    <property type="match status" value="1"/>
</dbReference>
<protein>
    <recommendedName>
        <fullName evidence="1">HAT C-terminal dimerisation domain-containing protein</fullName>
    </recommendedName>
</protein>
<proteinExistence type="predicted"/>
<organism evidence="2 3">
    <name type="scientific">Bemisia tabaci</name>
    <name type="common">Sweetpotato whitefly</name>
    <name type="synonym">Aleurodes tabaci</name>
    <dbReference type="NCBI Taxonomy" id="7038"/>
    <lineage>
        <taxon>Eukaryota</taxon>
        <taxon>Metazoa</taxon>
        <taxon>Ecdysozoa</taxon>
        <taxon>Arthropoda</taxon>
        <taxon>Hexapoda</taxon>
        <taxon>Insecta</taxon>
        <taxon>Pterygota</taxon>
        <taxon>Neoptera</taxon>
        <taxon>Paraneoptera</taxon>
        <taxon>Hemiptera</taxon>
        <taxon>Sternorrhyncha</taxon>
        <taxon>Aleyrodoidea</taxon>
        <taxon>Aleyrodidae</taxon>
        <taxon>Aleyrodinae</taxon>
        <taxon>Bemisia</taxon>
    </lineage>
</organism>
<dbReference type="EMBL" id="OU963868">
    <property type="protein sequence ID" value="CAH0393730.1"/>
    <property type="molecule type" value="Genomic_DNA"/>
</dbReference>
<dbReference type="Proteomes" id="UP001152759">
    <property type="component" value="Chromosome 7"/>
</dbReference>
<name>A0A9P0AMK8_BEMTA</name>
<accession>A0A9P0AMK8</accession>
<evidence type="ECO:0000259" key="1">
    <source>
        <dbReference type="Pfam" id="PF05699"/>
    </source>
</evidence>
<keyword evidence="3" id="KW-1185">Reference proteome</keyword>
<evidence type="ECO:0000313" key="2">
    <source>
        <dbReference type="EMBL" id="CAH0393730.1"/>
    </source>
</evidence>
<dbReference type="PANTHER" id="PTHR45749:SF28">
    <property type="entry name" value="ZINC FINGER MYM-TYPE PROTEIN 1-LIKE-RELATED"/>
    <property type="match status" value="1"/>
</dbReference>
<dbReference type="AlphaFoldDB" id="A0A9P0AMK8"/>
<reference evidence="2" key="1">
    <citation type="submission" date="2021-12" db="EMBL/GenBank/DDBJ databases">
        <authorList>
            <person name="King R."/>
        </authorList>
    </citation>
    <scope>NUCLEOTIDE SEQUENCE</scope>
</reference>
<dbReference type="SUPFAM" id="SSF53098">
    <property type="entry name" value="Ribonuclease H-like"/>
    <property type="match status" value="1"/>
</dbReference>
<sequence>MVDETTDVSTKSQFSIVLRYVHKGVAKERFLGYCDISENKTAGAIVEKIRQYLTEFVCNEKLVAQAYDGTNTMSGNKTGVQTQLKETHPFALFVHCYAHILSLVLTKSAELISECKIFFSSAGGFASFFSMSPKRMKYLDEFFCKHLPKASATRTWNYSSRLVSTLYEYRPQFIDAFEAMLAHPDELDGDTLAPVHGFLSLLNDFQFNFLLETFNNIFAYTDVLYDVLQHQLSDILYCRQKIAQVQQEIAALRDRYDEIYEHTKELVGEPTKRLNTNYKRLYNEVIDTVANKMESLFEDYGQLKFLSLLAHQKFQAYQWAFPDDLFKSLLNTYGPFFDEIRLKNELIVLYSSEEFSGKTVPEMAEMFDDDVMKISFPQLDKLVSLIYTIPVSTATVERSFSTMNRVKDYSRNTTLEERLSHLALLSIEKDLVTHLLRNDQFYEETINNFCKHQRRLEFLYK</sequence>
<dbReference type="InterPro" id="IPR008906">
    <property type="entry name" value="HATC_C_dom"/>
</dbReference>
<dbReference type="Pfam" id="PF05699">
    <property type="entry name" value="Dimer_Tnp_hAT"/>
    <property type="match status" value="1"/>
</dbReference>
<evidence type="ECO:0000313" key="3">
    <source>
        <dbReference type="Proteomes" id="UP001152759"/>
    </source>
</evidence>